<dbReference type="Proteomes" id="UP000280405">
    <property type="component" value="Unassembled WGS sequence"/>
</dbReference>
<accession>A0A3A8FBI6</accession>
<sequence>MQNKVVLLDLENNMPSAKMLRDIVEHYPTLYLFNCEGGFRYSLEDLTEFSSWISSGQVVILETPEASQREYEYAVVVGQLMALLDSETHIEVISAMPNSEMLIELLCGSDLSCSLIQTQSDVEIQTHKMGLPSLATIQEKPYLQLVKKYCDALGKMSGKPNTIEKLKNSISNVLQVVPEKAQHLVGMLINLKIVKSFDEQVSFRKKVLKQWVMLKIDQHELSTEPNADMVDVKVLPKMKLEKIDQILESLKQNVGQDLTEVAHQDATQNVQKALFKNFEKIDPVQMEVIRKLNELKDNKPKDIYQLRDVLEQLFPKTDIRLLLKELIEKGYIYWNGHEVVYSHEMYLN</sequence>
<dbReference type="AlphaFoldDB" id="A0A3A8FBI6"/>
<evidence type="ECO:0000313" key="2">
    <source>
        <dbReference type="Proteomes" id="UP000280405"/>
    </source>
</evidence>
<organism evidence="1 2">
    <name type="scientific">Acinetobacter rongchengensis</name>
    <dbReference type="NCBI Taxonomy" id="2419601"/>
    <lineage>
        <taxon>Bacteria</taxon>
        <taxon>Pseudomonadati</taxon>
        <taxon>Pseudomonadota</taxon>
        <taxon>Gammaproteobacteria</taxon>
        <taxon>Moraxellales</taxon>
        <taxon>Moraxellaceae</taxon>
        <taxon>Acinetobacter</taxon>
    </lineage>
</organism>
<comment type="caution">
    <text evidence="1">The sequence shown here is derived from an EMBL/GenBank/DDBJ whole genome shotgun (WGS) entry which is preliminary data.</text>
</comment>
<evidence type="ECO:0000313" key="1">
    <source>
        <dbReference type="EMBL" id="RKG39724.1"/>
    </source>
</evidence>
<protein>
    <recommendedName>
        <fullName evidence="3">PIN-like domain-containing protein</fullName>
    </recommendedName>
</protein>
<gene>
    <name evidence="1" type="ORF">D7V20_03725</name>
</gene>
<dbReference type="EMBL" id="RAXT01000004">
    <property type="protein sequence ID" value="RKG39724.1"/>
    <property type="molecule type" value="Genomic_DNA"/>
</dbReference>
<dbReference type="RefSeq" id="WP_120382995.1">
    <property type="nucleotide sequence ID" value="NZ_RAXT01000004.1"/>
</dbReference>
<name>A0A3A8FBI6_9GAMM</name>
<proteinExistence type="predicted"/>
<reference evidence="1 2" key="1">
    <citation type="submission" date="2018-09" db="EMBL/GenBank/DDBJ databases">
        <title>The draft genome of Acinetobacter spp. strains.</title>
        <authorList>
            <person name="Qin J."/>
            <person name="Feng Y."/>
            <person name="Zong Z."/>
        </authorList>
    </citation>
    <scope>NUCLEOTIDE SEQUENCE [LARGE SCALE GENOMIC DNA]</scope>
    <source>
        <strain evidence="1 2">WCHAc060115</strain>
    </source>
</reference>
<evidence type="ECO:0008006" key="3">
    <source>
        <dbReference type="Google" id="ProtNLM"/>
    </source>
</evidence>
<dbReference type="OrthoDB" id="6711682at2"/>
<keyword evidence="2" id="KW-1185">Reference proteome</keyword>